<dbReference type="AlphaFoldDB" id="A0AAV5QPF7"/>
<keyword evidence="2 3" id="KW-0143">Chaperone</keyword>
<feature type="coiled-coil region" evidence="4">
    <location>
        <begin position="13"/>
        <end position="44"/>
    </location>
</feature>
<evidence type="ECO:0000256" key="2">
    <source>
        <dbReference type="ARBA" id="ARBA00023186"/>
    </source>
</evidence>
<dbReference type="PANTHER" id="PTHR21500:SF0">
    <property type="entry name" value="TUBULIN-SPECIFIC CHAPERONE A"/>
    <property type="match status" value="1"/>
</dbReference>
<dbReference type="GO" id="GO:0007021">
    <property type="term" value="P:tubulin complex assembly"/>
    <property type="evidence" value="ECO:0007669"/>
    <property type="project" value="UniProtKB-UniRule"/>
</dbReference>
<dbReference type="EMBL" id="BTFZ01000011">
    <property type="protein sequence ID" value="GMM36639.1"/>
    <property type="molecule type" value="Genomic_DNA"/>
</dbReference>
<reference evidence="5 6" key="1">
    <citation type="journal article" date="2023" name="Elife">
        <title>Identification of key yeast species and microbe-microbe interactions impacting larval growth of Drosophila in the wild.</title>
        <authorList>
            <person name="Mure A."/>
            <person name="Sugiura Y."/>
            <person name="Maeda R."/>
            <person name="Honda K."/>
            <person name="Sakurai N."/>
            <person name="Takahashi Y."/>
            <person name="Watada M."/>
            <person name="Katoh T."/>
            <person name="Gotoh A."/>
            <person name="Gotoh Y."/>
            <person name="Taniguchi I."/>
            <person name="Nakamura K."/>
            <person name="Hayashi T."/>
            <person name="Katayama T."/>
            <person name="Uemura T."/>
            <person name="Hattori Y."/>
        </authorList>
    </citation>
    <scope>NUCLEOTIDE SEQUENCE [LARGE SCALE GENOMIC DNA]</scope>
    <source>
        <strain evidence="5 6">SC-9</strain>
    </source>
</reference>
<evidence type="ECO:0000256" key="4">
    <source>
        <dbReference type="SAM" id="Coils"/>
    </source>
</evidence>
<organism evidence="5 6">
    <name type="scientific">Saccharomycopsis crataegensis</name>
    <dbReference type="NCBI Taxonomy" id="43959"/>
    <lineage>
        <taxon>Eukaryota</taxon>
        <taxon>Fungi</taxon>
        <taxon>Dikarya</taxon>
        <taxon>Ascomycota</taxon>
        <taxon>Saccharomycotina</taxon>
        <taxon>Saccharomycetes</taxon>
        <taxon>Saccharomycopsidaceae</taxon>
        <taxon>Saccharomycopsis</taxon>
    </lineage>
</organism>
<dbReference type="GeneID" id="90074614"/>
<keyword evidence="6" id="KW-1185">Reference proteome</keyword>
<dbReference type="PANTHER" id="PTHR21500">
    <property type="entry name" value="TUBULIN-SPECIFIC CHAPERONE A"/>
    <property type="match status" value="1"/>
</dbReference>
<name>A0AAV5QPF7_9ASCO</name>
<dbReference type="SUPFAM" id="SSF46988">
    <property type="entry name" value="Tubulin chaperone cofactor A"/>
    <property type="match status" value="1"/>
</dbReference>
<comment type="similarity">
    <text evidence="1 3">Belongs to the TBCA family.</text>
</comment>
<keyword evidence="3" id="KW-0206">Cytoskeleton</keyword>
<comment type="caution">
    <text evidence="5">The sequence shown here is derived from an EMBL/GenBank/DDBJ whole genome shotgun (WGS) entry which is preliminary data.</text>
</comment>
<dbReference type="RefSeq" id="XP_064853635.1">
    <property type="nucleotide sequence ID" value="XM_064997563.1"/>
</dbReference>
<comment type="subcellular location">
    <subcellularLocation>
        <location evidence="3">Cytoplasm</location>
        <location evidence="3">Cytoskeleton</location>
    </subcellularLocation>
</comment>
<comment type="subunit">
    <text evidence="3">Supercomplex made of cofactors A to E. Cofactors A and D function by capturing and stabilizing tubulin in a quasi-native conformation. Cofactor E binds to the cofactor D-tubulin complex; interaction with cofactor C then causes the release of tubulin polypeptides that are committed to the native state.</text>
</comment>
<dbReference type="GO" id="GO:0007023">
    <property type="term" value="P:post-chaperonin tubulin folding pathway"/>
    <property type="evidence" value="ECO:0007669"/>
    <property type="project" value="UniProtKB-UniRule"/>
</dbReference>
<dbReference type="GO" id="GO:0005829">
    <property type="term" value="C:cytosol"/>
    <property type="evidence" value="ECO:0007669"/>
    <property type="project" value="TreeGrafter"/>
</dbReference>
<dbReference type="Pfam" id="PF02970">
    <property type="entry name" value="TBCA"/>
    <property type="match status" value="1"/>
</dbReference>
<dbReference type="GO" id="GO:0005874">
    <property type="term" value="C:microtubule"/>
    <property type="evidence" value="ECO:0007669"/>
    <property type="project" value="UniProtKB-KW"/>
</dbReference>
<dbReference type="Proteomes" id="UP001360560">
    <property type="component" value="Unassembled WGS sequence"/>
</dbReference>
<gene>
    <name evidence="5" type="ORF">DASC09_039640</name>
</gene>
<evidence type="ECO:0000256" key="1">
    <source>
        <dbReference type="ARBA" id="ARBA00006806"/>
    </source>
</evidence>
<keyword evidence="3" id="KW-0493">Microtubule</keyword>
<dbReference type="InterPro" id="IPR036126">
    <property type="entry name" value="TBCA_sf"/>
</dbReference>
<dbReference type="GO" id="GO:0048487">
    <property type="term" value="F:beta-tubulin binding"/>
    <property type="evidence" value="ECO:0007669"/>
    <property type="project" value="InterPro"/>
</dbReference>
<evidence type="ECO:0000256" key="3">
    <source>
        <dbReference type="RuleBase" id="RU364030"/>
    </source>
</evidence>
<proteinExistence type="inferred from homology"/>
<sequence length="103" mass="11888">MSPSTLKIKQMALARLIKEEKLYKQELEEQQALVSQLKNDANADKYSLKTQIQILEESEKMIPAIHLKVKDHLNDLKAFLEKYDGTEPTEEAKKAIEDAEKLF</sequence>
<dbReference type="InterPro" id="IPR004226">
    <property type="entry name" value="TBCA"/>
</dbReference>
<accession>A0AAV5QPF7</accession>
<keyword evidence="3" id="KW-0963">Cytoplasm</keyword>
<evidence type="ECO:0000313" key="6">
    <source>
        <dbReference type="Proteomes" id="UP001360560"/>
    </source>
</evidence>
<dbReference type="Gene3D" id="1.20.58.90">
    <property type="match status" value="1"/>
</dbReference>
<keyword evidence="4" id="KW-0175">Coiled coil</keyword>
<protein>
    <recommendedName>
        <fullName evidence="3">Tubulin-specific chaperone A</fullName>
    </recommendedName>
</protein>
<evidence type="ECO:0000313" key="5">
    <source>
        <dbReference type="EMBL" id="GMM36639.1"/>
    </source>
</evidence>